<dbReference type="Gene3D" id="1.10.3130.10">
    <property type="entry name" value="serine acetyltransferase, domain 1"/>
    <property type="match status" value="1"/>
</dbReference>
<evidence type="ECO:0000256" key="2">
    <source>
        <dbReference type="ARBA" id="ARBA00022679"/>
    </source>
</evidence>
<dbReference type="SUPFAM" id="SSF51161">
    <property type="entry name" value="Trimeric LpxA-like enzymes"/>
    <property type="match status" value="1"/>
</dbReference>
<keyword evidence="2 4" id="KW-0808">Transferase</keyword>
<dbReference type="InterPro" id="IPR053376">
    <property type="entry name" value="Serine_acetyltransferase"/>
</dbReference>
<dbReference type="GO" id="GO:0016746">
    <property type="term" value="F:acyltransferase activity"/>
    <property type="evidence" value="ECO:0007669"/>
    <property type="project" value="UniProtKB-KW"/>
</dbReference>
<sequence>MKIDDEFCEELIKAHESADDCVAPHLVVEWFESVLGLLFPEFSRRDFASREQIIAYTEELKHELIQLMVCGKGGMEDESEDIADHFCATLSTVRKTLLKDVDAIFQGDPAARSKDEVIRTYPGFYAMAAHRMAHVLYERDVPLIPRIISEYAHSKTGIDIHPGAVIGEHFCIDHGTGIVIGETTQVGDHVKIYQGVTLGAMSVKKSDASVKRHPTIEDGVVIYAGASILGGETVIGANSVIGGNVWLTESVPAGSTIYYTAKMSHGEGESDTIIYKP</sequence>
<dbReference type="Proteomes" id="UP000317593">
    <property type="component" value="Unassembled WGS sequence"/>
</dbReference>
<keyword evidence="1" id="KW-0028">Amino-acid biosynthesis</keyword>
<keyword evidence="5" id="KW-1185">Reference proteome</keyword>
<dbReference type="CDD" id="cd03354">
    <property type="entry name" value="LbH_SAT"/>
    <property type="match status" value="1"/>
</dbReference>
<dbReference type="OrthoDB" id="9801456at2"/>
<dbReference type="PANTHER" id="PTHR42811">
    <property type="entry name" value="SERINE ACETYLTRANSFERASE"/>
    <property type="match status" value="1"/>
</dbReference>
<dbReference type="InterPro" id="IPR011004">
    <property type="entry name" value="Trimer_LpxA-like_sf"/>
</dbReference>
<evidence type="ECO:0000256" key="3">
    <source>
        <dbReference type="ARBA" id="ARBA00023315"/>
    </source>
</evidence>
<dbReference type="InterPro" id="IPR042122">
    <property type="entry name" value="Ser_AcTrfase_N_sf"/>
</dbReference>
<dbReference type="Gene3D" id="2.160.10.10">
    <property type="entry name" value="Hexapeptide repeat proteins"/>
    <property type="match status" value="1"/>
</dbReference>
<protein>
    <submittedName>
        <fullName evidence="4">Serine O-acetyltransferase</fullName>
    </submittedName>
</protein>
<evidence type="ECO:0000256" key="1">
    <source>
        <dbReference type="ARBA" id="ARBA00022605"/>
    </source>
</evidence>
<accession>A0A521EF01</accession>
<organism evidence="4 5">
    <name type="scientific">Fodinibius sediminis</name>
    <dbReference type="NCBI Taxonomy" id="1214077"/>
    <lineage>
        <taxon>Bacteria</taxon>
        <taxon>Pseudomonadati</taxon>
        <taxon>Balneolota</taxon>
        <taxon>Balneolia</taxon>
        <taxon>Balneolales</taxon>
        <taxon>Balneolaceae</taxon>
        <taxon>Fodinibius</taxon>
    </lineage>
</organism>
<name>A0A521EF01_9BACT</name>
<dbReference type="AlphaFoldDB" id="A0A521EF01"/>
<gene>
    <name evidence="4" type="ORF">SAMN06265218_11576</name>
</gene>
<dbReference type="NCBIfam" id="NF041874">
    <property type="entry name" value="EPS_EpsC"/>
    <property type="match status" value="1"/>
</dbReference>
<proteinExistence type="predicted"/>
<reference evidence="4 5" key="1">
    <citation type="submission" date="2017-05" db="EMBL/GenBank/DDBJ databases">
        <authorList>
            <person name="Varghese N."/>
            <person name="Submissions S."/>
        </authorList>
    </citation>
    <scope>NUCLEOTIDE SEQUENCE [LARGE SCALE GENOMIC DNA]</scope>
    <source>
        <strain evidence="4 5">DSM 21194</strain>
    </source>
</reference>
<keyword evidence="3" id="KW-0012">Acyltransferase</keyword>
<dbReference type="EMBL" id="FXTH01000015">
    <property type="protein sequence ID" value="SMO82051.1"/>
    <property type="molecule type" value="Genomic_DNA"/>
</dbReference>
<evidence type="ECO:0000313" key="5">
    <source>
        <dbReference type="Proteomes" id="UP000317593"/>
    </source>
</evidence>
<dbReference type="InterPro" id="IPR045304">
    <property type="entry name" value="LbH_SAT"/>
</dbReference>
<dbReference type="RefSeq" id="WP_142715485.1">
    <property type="nucleotide sequence ID" value="NZ_FXTH01000015.1"/>
</dbReference>
<evidence type="ECO:0000313" key="4">
    <source>
        <dbReference type="EMBL" id="SMO82051.1"/>
    </source>
</evidence>
<dbReference type="GO" id="GO:0008652">
    <property type="term" value="P:amino acid biosynthetic process"/>
    <property type="evidence" value="ECO:0007669"/>
    <property type="project" value="UniProtKB-KW"/>
</dbReference>